<evidence type="ECO:0000313" key="3">
    <source>
        <dbReference type="Proteomes" id="UP000196435"/>
    </source>
</evidence>
<reference evidence="1 4" key="3">
    <citation type="journal article" date="2017" name="Nat. Microbiol.">
        <title>Natural product diversity associated with the nematode symbionts Photorhabdus and Xenorhabdus.</title>
        <authorList>
            <person name="Tobias N.J."/>
            <person name="Wolff H."/>
            <person name="Djahanschiri B."/>
            <person name="Grundmann F."/>
            <person name="Kronenwerth M."/>
            <person name="Shi Y.M."/>
            <person name="Simonyi S."/>
            <person name="Grun P."/>
            <person name="Shapiro-Ilan D."/>
            <person name="Pidot S.J."/>
            <person name="Stinear T.P."/>
            <person name="Ebersberger I."/>
            <person name="Bode H.B."/>
        </authorList>
    </citation>
    <scope>NUCLEOTIDE SEQUENCE [LARGE SCALE GENOMIC DNA]</scope>
    <source>
        <strain evidence="1 4">DSM 16336</strain>
    </source>
</reference>
<accession>A0A1N6N108</accession>
<evidence type="ECO:0000313" key="1">
    <source>
        <dbReference type="EMBL" id="PHM31324.1"/>
    </source>
</evidence>
<reference evidence="3" key="1">
    <citation type="submission" date="2016-12" db="EMBL/GenBank/DDBJ databases">
        <authorList>
            <person name="Gaudriault S."/>
        </authorList>
    </citation>
    <scope>NUCLEOTIDE SEQUENCE [LARGE SCALE GENOMIC DNA]</scope>
    <source>
        <strain evidence="3">HGB1681 (deposited as PTA-6826 in the American Type Culture Collection)</strain>
    </source>
</reference>
<organism evidence="2 3">
    <name type="scientific">Xenorhabdus innexi</name>
    <dbReference type="NCBI Taxonomy" id="290109"/>
    <lineage>
        <taxon>Bacteria</taxon>
        <taxon>Pseudomonadati</taxon>
        <taxon>Pseudomonadota</taxon>
        <taxon>Gammaproteobacteria</taxon>
        <taxon>Enterobacterales</taxon>
        <taxon>Morganellaceae</taxon>
        <taxon>Xenorhabdus</taxon>
    </lineage>
</organism>
<sequence>MKTEMLVGDKEALKNVMELNEEMQAILLPLLTAVENEANSDTHAMLRAVYRLSMSQYKDLDTLNNNLN</sequence>
<proteinExistence type="predicted"/>
<dbReference type="Proteomes" id="UP000224871">
    <property type="component" value="Unassembled WGS sequence"/>
</dbReference>
<protein>
    <submittedName>
        <fullName evidence="2">Uncharacterized protein</fullName>
    </submittedName>
</protein>
<evidence type="ECO:0000313" key="2">
    <source>
        <dbReference type="EMBL" id="SIP74776.1"/>
    </source>
</evidence>
<dbReference type="RefSeq" id="WP_086954101.1">
    <property type="nucleotide sequence ID" value="NZ_CAWNQC010000236.1"/>
</dbReference>
<dbReference type="OrthoDB" id="6455635at2"/>
<keyword evidence="4" id="KW-1185">Reference proteome</keyword>
<reference evidence="2" key="2">
    <citation type="submission" date="2016-12" db="EMBL/GenBank/DDBJ databases">
        <authorList>
            <person name="Song W.-J."/>
            <person name="Kurnit D.M."/>
        </authorList>
    </citation>
    <scope>NUCLEOTIDE SEQUENCE [LARGE SCALE GENOMIC DNA]</scope>
    <source>
        <strain evidence="2">HGB1681</strain>
    </source>
</reference>
<dbReference type="EMBL" id="FTLG01000230">
    <property type="protein sequence ID" value="SIP74776.1"/>
    <property type="molecule type" value="Genomic_DNA"/>
</dbReference>
<dbReference type="EMBL" id="NIBU01000039">
    <property type="protein sequence ID" value="PHM31324.1"/>
    <property type="molecule type" value="Genomic_DNA"/>
</dbReference>
<dbReference type="AlphaFoldDB" id="A0A1N6N108"/>
<evidence type="ECO:0000313" key="4">
    <source>
        <dbReference type="Proteomes" id="UP000224871"/>
    </source>
</evidence>
<dbReference type="Proteomes" id="UP000196435">
    <property type="component" value="Unassembled WGS sequence"/>
</dbReference>
<name>A0A1N6N108_9GAMM</name>
<gene>
    <name evidence="1" type="ORF">Xinn_02870</name>
    <name evidence="2" type="ORF">XIS1_840045</name>
</gene>